<comment type="caution">
    <text evidence="2">The sequence shown here is derived from an EMBL/GenBank/DDBJ whole genome shotgun (WGS) entry which is preliminary data.</text>
</comment>
<dbReference type="AlphaFoldDB" id="A0A7C9IQW8"/>
<dbReference type="Proteomes" id="UP000480350">
    <property type="component" value="Unassembled WGS sequence"/>
</dbReference>
<keyword evidence="1" id="KW-0812">Transmembrane</keyword>
<organism evidence="2 3">
    <name type="scientific">Kangsaoukella pontilimi</name>
    <dbReference type="NCBI Taxonomy" id="2691042"/>
    <lineage>
        <taxon>Bacteria</taxon>
        <taxon>Pseudomonadati</taxon>
        <taxon>Pseudomonadota</taxon>
        <taxon>Alphaproteobacteria</taxon>
        <taxon>Rhodobacterales</taxon>
        <taxon>Paracoccaceae</taxon>
        <taxon>Kangsaoukella</taxon>
    </lineage>
</organism>
<protein>
    <submittedName>
        <fullName evidence="2">Uncharacterized protein</fullName>
    </submittedName>
</protein>
<accession>A0A7C9IQW8</accession>
<reference evidence="2 3" key="1">
    <citation type="submission" date="2019-12" db="EMBL/GenBank/DDBJ databases">
        <authorList>
            <person name="Lee S.D."/>
        </authorList>
    </citation>
    <scope>NUCLEOTIDE SEQUENCE [LARGE SCALE GENOMIC DNA]</scope>
    <source>
        <strain evidence="2 3">GH1-50</strain>
    </source>
</reference>
<keyword evidence="3" id="KW-1185">Reference proteome</keyword>
<evidence type="ECO:0000256" key="1">
    <source>
        <dbReference type="SAM" id="Phobius"/>
    </source>
</evidence>
<proteinExistence type="predicted"/>
<dbReference type="RefSeq" id="WP_160764145.1">
    <property type="nucleotide sequence ID" value="NZ_WUPT01000002.1"/>
</dbReference>
<evidence type="ECO:0000313" key="3">
    <source>
        <dbReference type="Proteomes" id="UP000480350"/>
    </source>
</evidence>
<sequence length="177" mass="19565">MVTGSGSEFNNTVLAGGLRRVLITASLAIIILIGSQILAVMRLQEQIDHWAWSAEADSARERLQNKITQSTLNSEDTSSERILGAFDDFEAIVSESANSDLRDGAAGAFSAIIQEARERVTATEQSRKTIIPFEAVVLRSIEELQRLTANWALDLREQEQASIRRSDALDGNHRRIN</sequence>
<reference evidence="2 3" key="2">
    <citation type="submission" date="2020-03" db="EMBL/GenBank/DDBJ databases">
        <title>Kangsaoukella pontilimi gen. nov., sp. nov., a new member of the family Rhodobacteraceae isolated from a tidal mudflat.</title>
        <authorList>
            <person name="Kim I.S."/>
        </authorList>
    </citation>
    <scope>NUCLEOTIDE SEQUENCE [LARGE SCALE GENOMIC DNA]</scope>
    <source>
        <strain evidence="2 3">GH1-50</strain>
    </source>
</reference>
<keyword evidence="1" id="KW-0472">Membrane</keyword>
<gene>
    <name evidence="2" type="ORF">GQ651_10145</name>
</gene>
<keyword evidence="1" id="KW-1133">Transmembrane helix</keyword>
<dbReference type="EMBL" id="WUPT01000002">
    <property type="protein sequence ID" value="MXQ08203.1"/>
    <property type="molecule type" value="Genomic_DNA"/>
</dbReference>
<evidence type="ECO:0000313" key="2">
    <source>
        <dbReference type="EMBL" id="MXQ08203.1"/>
    </source>
</evidence>
<name>A0A7C9IQW8_9RHOB</name>
<feature type="transmembrane region" description="Helical" evidence="1">
    <location>
        <begin position="20"/>
        <end position="40"/>
    </location>
</feature>